<comment type="caution">
    <text evidence="3">The sequence shown here is derived from an EMBL/GenBank/DDBJ whole genome shotgun (WGS) entry which is preliminary data.</text>
</comment>
<sequence length="409" mass="45518">MKILILGLNYAPEKVGIAVYTTGMAEALVEKGHDVRVVAGRPYYPGWKIMDGHTGWTYKKSTENGVKVTRCPHYVPKNPSGLKRILHHFSFRIWSFFPMLKAALFWKPDIVLAVAPSLIAAPVATFVAKLCGAKTWLHVQDFEVEAAFATGLLKGESSIGRLARGFENKAIQNFDKVSSISPQMCAKLIKEKGVPEDAVYEFRNWADVDVIKPLDRPSKYREEWNITTEHVALYSGNIANKQGIKIIVQAAKQLAHRKDLTFVICGEGPNRKNLRQAAEGLDNIKFFDLQPKENLNELMNLATIHMLPQIKGAADLVLPSKLTNMLASGRPVVATTMGNTGLANEIFKCGIITEPENVAEFVVALEQLLNDKIQYADFAKSARLRAEETWSGSAILNAFECKLSLRHRE</sequence>
<accession>A0ABW2IP46</accession>
<feature type="domain" description="Glycosyl transferase family 1" evidence="1">
    <location>
        <begin position="220"/>
        <end position="384"/>
    </location>
</feature>
<dbReference type="Pfam" id="PF13579">
    <property type="entry name" value="Glyco_trans_4_4"/>
    <property type="match status" value="1"/>
</dbReference>
<evidence type="ECO:0000313" key="4">
    <source>
        <dbReference type="Proteomes" id="UP001596492"/>
    </source>
</evidence>
<dbReference type="PANTHER" id="PTHR45947">
    <property type="entry name" value="SULFOQUINOVOSYL TRANSFERASE SQD2"/>
    <property type="match status" value="1"/>
</dbReference>
<dbReference type="PANTHER" id="PTHR45947:SF3">
    <property type="entry name" value="SULFOQUINOVOSYL TRANSFERASE SQD2"/>
    <property type="match status" value="1"/>
</dbReference>
<dbReference type="Pfam" id="PF00534">
    <property type="entry name" value="Glycos_transf_1"/>
    <property type="match status" value="1"/>
</dbReference>
<name>A0ABW2IP46_9PROT</name>
<dbReference type="SUPFAM" id="SSF53756">
    <property type="entry name" value="UDP-Glycosyltransferase/glycogen phosphorylase"/>
    <property type="match status" value="1"/>
</dbReference>
<organism evidence="3 4">
    <name type="scientific">Hirschia litorea</name>
    <dbReference type="NCBI Taxonomy" id="1199156"/>
    <lineage>
        <taxon>Bacteria</taxon>
        <taxon>Pseudomonadati</taxon>
        <taxon>Pseudomonadota</taxon>
        <taxon>Alphaproteobacteria</taxon>
        <taxon>Hyphomonadales</taxon>
        <taxon>Hyphomonadaceae</taxon>
        <taxon>Hirschia</taxon>
    </lineage>
</organism>
<reference evidence="4" key="1">
    <citation type="journal article" date="2019" name="Int. J. Syst. Evol. Microbiol.">
        <title>The Global Catalogue of Microorganisms (GCM) 10K type strain sequencing project: providing services to taxonomists for standard genome sequencing and annotation.</title>
        <authorList>
            <consortium name="The Broad Institute Genomics Platform"/>
            <consortium name="The Broad Institute Genome Sequencing Center for Infectious Disease"/>
            <person name="Wu L."/>
            <person name="Ma J."/>
        </authorList>
    </citation>
    <scope>NUCLEOTIDE SEQUENCE [LARGE SCALE GENOMIC DNA]</scope>
    <source>
        <strain evidence="4">CCUG 51308</strain>
    </source>
</reference>
<dbReference type="EMBL" id="JBHTBR010000009">
    <property type="protein sequence ID" value="MFC7292949.1"/>
    <property type="molecule type" value="Genomic_DNA"/>
</dbReference>
<keyword evidence="4" id="KW-1185">Reference proteome</keyword>
<dbReference type="NCBIfam" id="NF007640">
    <property type="entry name" value="PRK10307.1"/>
    <property type="match status" value="1"/>
</dbReference>
<dbReference type="RefSeq" id="WP_382169208.1">
    <property type="nucleotide sequence ID" value="NZ_JBHTBR010000009.1"/>
</dbReference>
<dbReference type="InterPro" id="IPR050194">
    <property type="entry name" value="Glycosyltransferase_grp1"/>
</dbReference>
<dbReference type="Proteomes" id="UP001596492">
    <property type="component" value="Unassembled WGS sequence"/>
</dbReference>
<dbReference type="CDD" id="cd03794">
    <property type="entry name" value="GT4_WbuB-like"/>
    <property type="match status" value="1"/>
</dbReference>
<proteinExistence type="predicted"/>
<dbReference type="InterPro" id="IPR001296">
    <property type="entry name" value="Glyco_trans_1"/>
</dbReference>
<dbReference type="Gene3D" id="3.40.50.2000">
    <property type="entry name" value="Glycogen Phosphorylase B"/>
    <property type="match status" value="2"/>
</dbReference>
<gene>
    <name evidence="3" type="ORF">ACFQS8_15105</name>
</gene>
<dbReference type="InterPro" id="IPR028098">
    <property type="entry name" value="Glyco_trans_4-like_N"/>
</dbReference>
<evidence type="ECO:0000259" key="2">
    <source>
        <dbReference type="Pfam" id="PF13579"/>
    </source>
</evidence>
<evidence type="ECO:0000313" key="3">
    <source>
        <dbReference type="EMBL" id="MFC7292949.1"/>
    </source>
</evidence>
<feature type="domain" description="Glycosyltransferase subfamily 4-like N-terminal" evidence="2">
    <location>
        <begin position="16"/>
        <end position="199"/>
    </location>
</feature>
<evidence type="ECO:0000259" key="1">
    <source>
        <dbReference type="Pfam" id="PF00534"/>
    </source>
</evidence>
<protein>
    <submittedName>
        <fullName evidence="3">WcaI family glycosyltransferase</fullName>
    </submittedName>
</protein>